<dbReference type="Proteomes" id="UP000472262">
    <property type="component" value="Unassembled WGS sequence"/>
</dbReference>
<dbReference type="SUPFAM" id="SSF54236">
    <property type="entry name" value="Ubiquitin-like"/>
    <property type="match status" value="1"/>
</dbReference>
<dbReference type="Gene3D" id="3.10.20.90">
    <property type="entry name" value="Phosphatidylinositol 3-kinase Catalytic Subunit, Chain A, domain 1"/>
    <property type="match status" value="1"/>
</dbReference>
<accession>A0A672PBS7</accession>
<dbReference type="GO" id="GO:0043130">
    <property type="term" value="F:ubiquitin binding"/>
    <property type="evidence" value="ECO:0007669"/>
    <property type="project" value="UniProtKB-UniRule"/>
</dbReference>
<dbReference type="InterPro" id="IPR004806">
    <property type="entry name" value="Rad23"/>
</dbReference>
<dbReference type="Gene3D" id="1.10.8.10">
    <property type="entry name" value="DNA helicase RuvA subunit, C-terminal domain"/>
    <property type="match status" value="1"/>
</dbReference>
<reference evidence="4" key="2">
    <citation type="submission" date="2025-09" db="UniProtKB">
        <authorList>
            <consortium name="Ensembl"/>
        </authorList>
    </citation>
    <scope>IDENTIFICATION</scope>
</reference>
<dbReference type="GO" id="GO:0043161">
    <property type="term" value="P:proteasome-mediated ubiquitin-dependent protein catabolic process"/>
    <property type="evidence" value="ECO:0007669"/>
    <property type="project" value="UniProtKB-UniRule"/>
</dbReference>
<evidence type="ECO:0000256" key="2">
    <source>
        <dbReference type="SAM" id="MobiDB-lite"/>
    </source>
</evidence>
<evidence type="ECO:0000313" key="4">
    <source>
        <dbReference type="Ensembl" id="ENSSGRP00000060235.1"/>
    </source>
</evidence>
<dbReference type="GO" id="GO:0070628">
    <property type="term" value="F:proteasome binding"/>
    <property type="evidence" value="ECO:0007669"/>
    <property type="project" value="TreeGrafter"/>
</dbReference>
<dbReference type="Pfam" id="PF00240">
    <property type="entry name" value="ubiquitin"/>
    <property type="match status" value="1"/>
</dbReference>
<dbReference type="InterPro" id="IPR000626">
    <property type="entry name" value="Ubiquitin-like_dom"/>
</dbReference>
<dbReference type="PRINTS" id="PR01839">
    <property type="entry name" value="RAD23PROTEIN"/>
</dbReference>
<comment type="subcellular location">
    <subcellularLocation>
        <location evidence="1">Nucleus</location>
    </subcellularLocation>
    <subcellularLocation>
        <location evidence="1">Cytoplasm</location>
    </subcellularLocation>
</comment>
<feature type="compositionally biased region" description="Pro residues" evidence="2">
    <location>
        <begin position="124"/>
        <end position="140"/>
    </location>
</feature>
<feature type="region of interest" description="Disordered" evidence="2">
    <location>
        <begin position="107"/>
        <end position="155"/>
    </location>
</feature>
<dbReference type="InterPro" id="IPR029071">
    <property type="entry name" value="Ubiquitin-like_domsf"/>
</dbReference>
<organism evidence="4 5">
    <name type="scientific">Sinocyclocheilus grahami</name>
    <name type="common">Dianchi golden-line fish</name>
    <name type="synonym">Barbus grahami</name>
    <dbReference type="NCBI Taxonomy" id="75366"/>
    <lineage>
        <taxon>Eukaryota</taxon>
        <taxon>Metazoa</taxon>
        <taxon>Chordata</taxon>
        <taxon>Craniata</taxon>
        <taxon>Vertebrata</taxon>
        <taxon>Euteleostomi</taxon>
        <taxon>Actinopterygii</taxon>
        <taxon>Neopterygii</taxon>
        <taxon>Teleostei</taxon>
        <taxon>Ostariophysi</taxon>
        <taxon>Cypriniformes</taxon>
        <taxon>Cyprinidae</taxon>
        <taxon>Cyprininae</taxon>
        <taxon>Sinocyclocheilus</taxon>
    </lineage>
</organism>
<evidence type="ECO:0000256" key="1">
    <source>
        <dbReference type="RuleBase" id="RU367049"/>
    </source>
</evidence>
<comment type="similarity">
    <text evidence="1">Belongs to the RAD23 family.</text>
</comment>
<dbReference type="GO" id="GO:0031593">
    <property type="term" value="F:polyubiquitin modification-dependent protein binding"/>
    <property type="evidence" value="ECO:0007669"/>
    <property type="project" value="UniProtKB-UniRule"/>
</dbReference>
<reference evidence="4" key="1">
    <citation type="submission" date="2025-08" db="UniProtKB">
        <authorList>
            <consortium name="Ensembl"/>
        </authorList>
    </citation>
    <scope>IDENTIFICATION</scope>
</reference>
<dbReference type="GO" id="GO:0006289">
    <property type="term" value="P:nucleotide-excision repair"/>
    <property type="evidence" value="ECO:0007669"/>
    <property type="project" value="UniProtKB-UniRule"/>
</dbReference>
<dbReference type="PANTHER" id="PTHR10621">
    <property type="entry name" value="UV EXCISION REPAIR PROTEIN RAD23"/>
    <property type="match status" value="1"/>
</dbReference>
<keyword evidence="1" id="KW-0963">Cytoplasm</keyword>
<keyword evidence="1" id="KW-0234">DNA repair</keyword>
<dbReference type="Ensembl" id="ENSSGRT00000064275.1">
    <property type="protein sequence ID" value="ENSSGRP00000060235.1"/>
    <property type="gene ID" value="ENSSGRG00000031262.1"/>
</dbReference>
<dbReference type="AlphaFoldDB" id="A0A672PBS7"/>
<dbReference type="InterPro" id="IPR009060">
    <property type="entry name" value="UBA-like_sf"/>
</dbReference>
<sequence>PAVDQKLIYEGKILNDDIPLKECKIDEKKFVLVMVTKVKLFYLSQFFHCRLHKLIAFFTCICASFNPIIAFKNYFPSILYFVGKSAFTVCCNWPVSQELLMSIPQDIPTESEQPPQEVVRPTPVSNPTPPAPQRPQPPPAAATAQALANSPEFPRNQPQMRQIMQQNPQIMQHQEQMLNEPHVGEAGAAEAPSATQNNYIQVTPQEKEAIEKGRLVIQAYFACEKNENLAANFLLQQNFDDE</sequence>
<dbReference type="SUPFAM" id="SSF46934">
    <property type="entry name" value="UBA-like"/>
    <property type="match status" value="1"/>
</dbReference>
<evidence type="ECO:0000259" key="3">
    <source>
        <dbReference type="PROSITE" id="PS50053"/>
    </source>
</evidence>
<name>A0A672PBS7_SINGR</name>
<protein>
    <recommendedName>
        <fullName evidence="1">UV excision repair protein RAD23</fullName>
    </recommendedName>
</protein>
<evidence type="ECO:0000313" key="5">
    <source>
        <dbReference type="Proteomes" id="UP000472262"/>
    </source>
</evidence>
<keyword evidence="1" id="KW-0539">Nucleus</keyword>
<dbReference type="GO" id="GO:0003684">
    <property type="term" value="F:damaged DNA binding"/>
    <property type="evidence" value="ECO:0007669"/>
    <property type="project" value="UniProtKB-UniRule"/>
</dbReference>
<keyword evidence="1" id="KW-0227">DNA damage</keyword>
<dbReference type="GO" id="GO:0005654">
    <property type="term" value="C:nucleoplasm"/>
    <property type="evidence" value="ECO:0007669"/>
    <property type="project" value="TreeGrafter"/>
</dbReference>
<proteinExistence type="inferred from homology"/>
<dbReference type="PANTHER" id="PTHR10621:SF0">
    <property type="entry name" value="UV EXCISION REPAIR PROTEIN RAD23"/>
    <property type="match status" value="1"/>
</dbReference>
<keyword evidence="5" id="KW-1185">Reference proteome</keyword>
<feature type="domain" description="Ubiquitin-like" evidence="3">
    <location>
        <begin position="1"/>
        <end position="37"/>
    </location>
</feature>
<comment type="function">
    <text evidence="1">Multiubiquitin chain receptor involved in modulation of proteasomal degradation. Involved in nucleotide excision repair.</text>
</comment>
<dbReference type="GO" id="GO:0005829">
    <property type="term" value="C:cytosol"/>
    <property type="evidence" value="ECO:0007669"/>
    <property type="project" value="TreeGrafter"/>
</dbReference>
<dbReference type="FunFam" id="1.10.8.10:FF:000002">
    <property type="entry name" value="UV excision repair protein RAD23 homolog"/>
    <property type="match status" value="1"/>
</dbReference>
<dbReference type="PROSITE" id="PS50053">
    <property type="entry name" value="UBIQUITIN_2"/>
    <property type="match status" value="1"/>
</dbReference>